<dbReference type="InterPro" id="IPR000529">
    <property type="entry name" value="Ribosomal_bS6"/>
</dbReference>
<dbReference type="InterPro" id="IPR035980">
    <property type="entry name" value="Ribosomal_bS6_sf"/>
</dbReference>
<dbReference type="Gene3D" id="2.40.50.140">
    <property type="entry name" value="Nucleic acid-binding proteins"/>
    <property type="match status" value="1"/>
</dbReference>
<dbReference type="FunFam" id="3.30.70.60:FF:000002">
    <property type="entry name" value="30S ribosomal protein S6"/>
    <property type="match status" value="1"/>
</dbReference>
<evidence type="ECO:0000256" key="3">
    <source>
        <dbReference type="ARBA" id="ARBA00022884"/>
    </source>
</evidence>
<feature type="compositionally biased region" description="Gly residues" evidence="10">
    <location>
        <begin position="261"/>
        <end position="273"/>
    </location>
</feature>
<dbReference type="SUPFAM" id="SSF54995">
    <property type="entry name" value="Ribosomal protein S6"/>
    <property type="match status" value="1"/>
</dbReference>
<evidence type="ECO:0000256" key="6">
    <source>
        <dbReference type="ARBA" id="ARBA00023274"/>
    </source>
</evidence>
<feature type="region of interest" description="Disordered" evidence="10">
    <location>
        <begin position="210"/>
        <end position="282"/>
    </location>
</feature>
<protein>
    <recommendedName>
        <fullName evidence="7">Small ribosomal subunit protein bS6m</fullName>
    </recommendedName>
    <alternativeName>
        <fullName evidence="8">28S ribosomal protein S6, mitochondrial</fullName>
    </alternativeName>
</protein>
<dbReference type="InterPro" id="IPR011344">
    <property type="entry name" value="ssDNA-bd"/>
</dbReference>
<dbReference type="Proteomes" id="UP000095282">
    <property type="component" value="Unplaced"/>
</dbReference>
<organism evidence="11 12">
    <name type="scientific">Caenorhabditis tropicalis</name>
    <dbReference type="NCBI Taxonomy" id="1561998"/>
    <lineage>
        <taxon>Eukaryota</taxon>
        <taxon>Metazoa</taxon>
        <taxon>Ecdysozoa</taxon>
        <taxon>Nematoda</taxon>
        <taxon>Chromadorea</taxon>
        <taxon>Rhabditida</taxon>
        <taxon>Rhabditina</taxon>
        <taxon>Rhabditomorpha</taxon>
        <taxon>Rhabditoidea</taxon>
        <taxon>Rhabditidae</taxon>
        <taxon>Peloderinae</taxon>
        <taxon>Caenorhabditis</taxon>
    </lineage>
</organism>
<dbReference type="Gene3D" id="3.30.70.60">
    <property type="match status" value="1"/>
</dbReference>
<dbReference type="NCBIfam" id="TIGR00166">
    <property type="entry name" value="S6"/>
    <property type="match status" value="1"/>
</dbReference>
<dbReference type="NCBIfam" id="TIGR00621">
    <property type="entry name" value="ssb"/>
    <property type="match status" value="1"/>
</dbReference>
<dbReference type="SUPFAM" id="SSF50249">
    <property type="entry name" value="Nucleic acid-binding proteins"/>
    <property type="match status" value="1"/>
</dbReference>
<accession>A0A1I7SY28</accession>
<feature type="compositionally biased region" description="Gly residues" evidence="10">
    <location>
        <begin position="223"/>
        <end position="234"/>
    </location>
</feature>
<reference evidence="12" key="1">
    <citation type="submission" date="2016-11" db="UniProtKB">
        <authorList>
            <consortium name="WormBaseParasite"/>
        </authorList>
    </citation>
    <scope>IDENTIFICATION</scope>
</reference>
<dbReference type="InterPro" id="IPR014717">
    <property type="entry name" value="Transl_elong_EF1B/ribsomal_bS6"/>
</dbReference>
<dbReference type="Pfam" id="PF01250">
    <property type="entry name" value="Ribosomal_S6"/>
    <property type="match status" value="1"/>
</dbReference>
<evidence type="ECO:0000256" key="4">
    <source>
        <dbReference type="ARBA" id="ARBA00022980"/>
    </source>
</evidence>
<dbReference type="WBParaSite" id="Csp11.Scaffold247.g687.t1">
    <property type="protein sequence ID" value="Csp11.Scaffold247.g687.t1"/>
    <property type="gene ID" value="Csp11.Scaffold247.g687"/>
</dbReference>
<dbReference type="GO" id="GO:0070181">
    <property type="term" value="F:small ribosomal subunit rRNA binding"/>
    <property type="evidence" value="ECO:0007669"/>
    <property type="project" value="TreeGrafter"/>
</dbReference>
<evidence type="ECO:0000256" key="2">
    <source>
        <dbReference type="ARBA" id="ARBA00022730"/>
    </source>
</evidence>
<dbReference type="PROSITE" id="PS01048">
    <property type="entry name" value="RIBOSOMAL_S6"/>
    <property type="match status" value="1"/>
</dbReference>
<keyword evidence="6" id="KW-0687">Ribonucleoprotein</keyword>
<dbReference type="STRING" id="1561998.A0A1I7SY28"/>
<name>A0A1I7SY28_9PELO</name>
<dbReference type="PANTHER" id="PTHR21011:SF1">
    <property type="entry name" value="SMALL RIBOSOMAL SUBUNIT PROTEIN BS6M"/>
    <property type="match status" value="1"/>
</dbReference>
<dbReference type="GO" id="GO:0006260">
    <property type="term" value="P:DNA replication"/>
    <property type="evidence" value="ECO:0007669"/>
    <property type="project" value="InterPro"/>
</dbReference>
<keyword evidence="3" id="KW-0694">RNA-binding</keyword>
<dbReference type="CDD" id="cd00473">
    <property type="entry name" value="bS6"/>
    <property type="match status" value="1"/>
</dbReference>
<keyword evidence="11" id="KW-1185">Reference proteome</keyword>
<evidence type="ECO:0000256" key="9">
    <source>
        <dbReference type="PROSITE-ProRule" id="PRU00252"/>
    </source>
</evidence>
<dbReference type="AlphaFoldDB" id="A0A1I7SY28"/>
<evidence type="ECO:0000256" key="8">
    <source>
        <dbReference type="ARBA" id="ARBA00035365"/>
    </source>
</evidence>
<dbReference type="InterPro" id="IPR012340">
    <property type="entry name" value="NA-bd_OB-fold"/>
</dbReference>
<keyword evidence="5 9" id="KW-0238">DNA-binding</keyword>
<dbReference type="GO" id="GO:0005840">
    <property type="term" value="C:ribosome"/>
    <property type="evidence" value="ECO:0007669"/>
    <property type="project" value="UniProtKB-KW"/>
</dbReference>
<feature type="compositionally biased region" description="Low complexity" evidence="10">
    <location>
        <begin position="235"/>
        <end position="250"/>
    </location>
</feature>
<keyword evidence="4" id="KW-0689">Ribosomal protein</keyword>
<dbReference type="HAMAP" id="MF_00360">
    <property type="entry name" value="Ribosomal_bS6"/>
    <property type="match status" value="1"/>
</dbReference>
<keyword evidence="2" id="KW-0699">rRNA-binding</keyword>
<evidence type="ECO:0000256" key="5">
    <source>
        <dbReference type="ARBA" id="ARBA00023125"/>
    </source>
</evidence>
<dbReference type="GO" id="GO:1990904">
    <property type="term" value="C:ribonucleoprotein complex"/>
    <property type="evidence" value="ECO:0007669"/>
    <property type="project" value="UniProtKB-KW"/>
</dbReference>
<evidence type="ECO:0000256" key="1">
    <source>
        <dbReference type="ARBA" id="ARBA00009512"/>
    </source>
</evidence>
<dbReference type="Pfam" id="PF00436">
    <property type="entry name" value="SSB"/>
    <property type="match status" value="1"/>
</dbReference>
<dbReference type="PROSITE" id="PS50935">
    <property type="entry name" value="SSB"/>
    <property type="match status" value="1"/>
</dbReference>
<comment type="similarity">
    <text evidence="1">Belongs to the bacterial ribosomal protein bS6 family.</text>
</comment>
<evidence type="ECO:0000256" key="7">
    <source>
        <dbReference type="ARBA" id="ARBA00035170"/>
    </source>
</evidence>
<proteinExistence type="inferred from homology"/>
<evidence type="ECO:0000256" key="10">
    <source>
        <dbReference type="SAM" id="MobiDB-lite"/>
    </source>
</evidence>
<dbReference type="eggNOG" id="ENOG502R33K">
    <property type="taxonomic scope" value="Eukaryota"/>
</dbReference>
<sequence length="282" mass="30252">MHPYELMVILDPGIDERTVAPSMDKFLGVIRNAGGEIENVDIWGKRRLAYEIKKQSEGIYVVVNFTATPEATNELDRQLGLSEAVLRTKVLRADELIAQLMAGEPLITVVGNLVADPEPRVSQAGKSWVTFRIASTPRVRDRQSGDWSDGEALFLGCRAFGEYADNIAASLTKGTRVIVQGRLTQRSYTDNQGQQRTSLDLEVEEVGPTLRWASTQVTRGQSRGQGGGFGGGQPAGQPGWGQSAAPAPAQRSGDNPWANSGTGGQGGSAGDFGSGFDDEQPF</sequence>
<dbReference type="PANTHER" id="PTHR21011">
    <property type="entry name" value="MITOCHONDRIAL 28S RIBOSOMAL PROTEIN S6"/>
    <property type="match status" value="1"/>
</dbReference>
<dbReference type="CDD" id="cd04496">
    <property type="entry name" value="SSB_OBF"/>
    <property type="match status" value="1"/>
</dbReference>
<evidence type="ECO:0000313" key="11">
    <source>
        <dbReference type="Proteomes" id="UP000095282"/>
    </source>
</evidence>
<evidence type="ECO:0000313" key="12">
    <source>
        <dbReference type="WBParaSite" id="Csp11.Scaffold247.g687.t1"/>
    </source>
</evidence>
<dbReference type="HAMAP" id="MF_00984">
    <property type="entry name" value="SSB"/>
    <property type="match status" value="1"/>
</dbReference>
<dbReference type="GO" id="GO:0006412">
    <property type="term" value="P:translation"/>
    <property type="evidence" value="ECO:0007669"/>
    <property type="project" value="InterPro"/>
</dbReference>
<dbReference type="GO" id="GO:0003735">
    <property type="term" value="F:structural constituent of ribosome"/>
    <property type="evidence" value="ECO:0007669"/>
    <property type="project" value="InterPro"/>
</dbReference>
<dbReference type="InterPro" id="IPR000424">
    <property type="entry name" value="Primosome_PriB/ssb"/>
</dbReference>
<dbReference type="GO" id="GO:0003697">
    <property type="term" value="F:single-stranded DNA binding"/>
    <property type="evidence" value="ECO:0007669"/>
    <property type="project" value="InterPro"/>
</dbReference>
<dbReference type="InterPro" id="IPR020814">
    <property type="entry name" value="Ribosomal_S6_plastid/chlpt"/>
</dbReference>
<dbReference type="InterPro" id="IPR020815">
    <property type="entry name" value="Ribosomal_bS6_CS"/>
</dbReference>
<dbReference type="GO" id="GO:0005737">
    <property type="term" value="C:cytoplasm"/>
    <property type="evidence" value="ECO:0007669"/>
    <property type="project" value="UniProtKB-ARBA"/>
</dbReference>